<evidence type="ECO:0000313" key="13">
    <source>
        <dbReference type="Proteomes" id="UP000095200"/>
    </source>
</evidence>
<comment type="pathway">
    <text evidence="9">Protein modification; lipoprotein biosynthesis (signal peptide cleavage).</text>
</comment>
<keyword evidence="13" id="KW-1185">Reference proteome</keyword>
<dbReference type="EC" id="3.4.23.36" evidence="9"/>
<evidence type="ECO:0000313" key="12">
    <source>
        <dbReference type="EMBL" id="GAU07845.1"/>
    </source>
</evidence>
<evidence type="ECO:0000256" key="9">
    <source>
        <dbReference type="HAMAP-Rule" id="MF_00161"/>
    </source>
</evidence>
<dbReference type="GO" id="GO:0006508">
    <property type="term" value="P:proteolysis"/>
    <property type="evidence" value="ECO:0007669"/>
    <property type="project" value="UniProtKB-KW"/>
</dbReference>
<reference evidence="13" key="1">
    <citation type="submission" date="2016-06" db="EMBL/GenBank/DDBJ databases">
        <title>Draft genome sequence of Desulfoplanes formicivorans strain Pf12B.</title>
        <authorList>
            <person name="Watanabe M."/>
            <person name="Kojima H."/>
            <person name="Fukui M."/>
        </authorList>
    </citation>
    <scope>NUCLEOTIDE SEQUENCE [LARGE SCALE GENOMIC DNA]</scope>
    <source>
        <strain evidence="13">Pf12B</strain>
    </source>
</reference>
<name>A0A194AF71_9BACT</name>
<feature type="active site" evidence="9">
    <location>
        <position position="139"/>
    </location>
</feature>
<dbReference type="HAMAP" id="MF_00161">
    <property type="entry name" value="LspA"/>
    <property type="match status" value="1"/>
</dbReference>
<dbReference type="Proteomes" id="UP000095200">
    <property type="component" value="Unassembled WGS sequence"/>
</dbReference>
<dbReference type="PRINTS" id="PR00781">
    <property type="entry name" value="LIPOSIGPTASE"/>
</dbReference>
<comment type="subcellular location">
    <subcellularLocation>
        <location evidence="9">Cell membrane</location>
        <topology evidence="9">Multi-pass membrane protein</topology>
    </subcellularLocation>
</comment>
<dbReference type="UniPathway" id="UPA00665"/>
<protein>
    <recommendedName>
        <fullName evidence="9">Lipoprotein signal peptidase</fullName>
        <ecNumber evidence="9">3.4.23.36</ecNumber>
    </recommendedName>
    <alternativeName>
        <fullName evidence="9">Prolipoprotein signal peptidase</fullName>
    </alternativeName>
    <alternativeName>
        <fullName evidence="9">Signal peptidase II</fullName>
        <shortName evidence="9">SPase II</shortName>
    </alternativeName>
</protein>
<dbReference type="NCBIfam" id="TIGR00077">
    <property type="entry name" value="lspA"/>
    <property type="match status" value="1"/>
</dbReference>
<dbReference type="GO" id="GO:0004190">
    <property type="term" value="F:aspartic-type endopeptidase activity"/>
    <property type="evidence" value="ECO:0007669"/>
    <property type="project" value="UniProtKB-UniRule"/>
</dbReference>
<comment type="caution">
    <text evidence="9">Lacks conserved residue(s) required for the propagation of feature annotation.</text>
</comment>
<keyword evidence="3 9" id="KW-0645">Protease</keyword>
<keyword evidence="6 9" id="KW-0378">Hydrolase</keyword>
<dbReference type="PANTHER" id="PTHR33695:SF1">
    <property type="entry name" value="LIPOPROTEIN SIGNAL PEPTIDASE"/>
    <property type="match status" value="1"/>
</dbReference>
<dbReference type="PROSITE" id="PS00855">
    <property type="entry name" value="SPASE_II"/>
    <property type="match status" value="1"/>
</dbReference>
<keyword evidence="2 9" id="KW-1003">Cell membrane</keyword>
<dbReference type="EMBL" id="BDFE01000008">
    <property type="protein sequence ID" value="GAU07845.1"/>
    <property type="molecule type" value="Genomic_DNA"/>
</dbReference>
<comment type="catalytic activity">
    <reaction evidence="9 10">
        <text>Release of signal peptides from bacterial membrane prolipoproteins. Hydrolyzes -Xaa-Yaa-Zaa-|-(S,diacylglyceryl)Cys-, in which Xaa is hydrophobic (preferably Leu), and Yaa (Ala or Ser) and Zaa (Gly or Ala) have small, neutral side chains.</text>
        <dbReference type="EC" id="3.4.23.36"/>
    </reaction>
</comment>
<evidence type="ECO:0000256" key="4">
    <source>
        <dbReference type="ARBA" id="ARBA00022692"/>
    </source>
</evidence>
<feature type="transmembrane region" description="Helical" evidence="9">
    <location>
        <begin position="131"/>
        <end position="154"/>
    </location>
</feature>
<evidence type="ECO:0000256" key="5">
    <source>
        <dbReference type="ARBA" id="ARBA00022750"/>
    </source>
</evidence>
<evidence type="ECO:0000256" key="11">
    <source>
        <dbReference type="RuleBase" id="RU004181"/>
    </source>
</evidence>
<keyword evidence="7 9" id="KW-1133">Transmembrane helix</keyword>
<comment type="caution">
    <text evidence="12">The sequence shown here is derived from an EMBL/GenBank/DDBJ whole genome shotgun (WGS) entry which is preliminary data.</text>
</comment>
<feature type="transmembrane region" description="Helical" evidence="9">
    <location>
        <begin position="65"/>
        <end position="85"/>
    </location>
</feature>
<dbReference type="PANTHER" id="PTHR33695">
    <property type="entry name" value="LIPOPROTEIN SIGNAL PEPTIDASE"/>
    <property type="match status" value="1"/>
</dbReference>
<evidence type="ECO:0000256" key="3">
    <source>
        <dbReference type="ARBA" id="ARBA00022670"/>
    </source>
</evidence>
<keyword evidence="4 9" id="KW-0812">Transmembrane</keyword>
<keyword evidence="8 9" id="KW-0472">Membrane</keyword>
<gene>
    <name evidence="9" type="primary">lspA</name>
    <name evidence="12" type="ORF">DPF_0544</name>
</gene>
<organism evidence="12 13">
    <name type="scientific">Desulfoplanes formicivorans</name>
    <dbReference type="NCBI Taxonomy" id="1592317"/>
    <lineage>
        <taxon>Bacteria</taxon>
        <taxon>Pseudomonadati</taxon>
        <taxon>Thermodesulfobacteriota</taxon>
        <taxon>Desulfovibrionia</taxon>
        <taxon>Desulfovibrionales</taxon>
        <taxon>Desulfoplanaceae</taxon>
        <taxon>Desulfoplanes</taxon>
    </lineage>
</organism>
<proteinExistence type="inferred from homology"/>
<sequence length="164" mass="18322">MNTKYKFVSILAAVIIALDQISKIWVQGNISMYESIPVIPGFFDLVHVLNKGAAFGFLNRADIHWQTYFFIGVSALAVVLIFHLVNTVDRRDPPLFTGLGCILGGALGNMIDRIRIGQVIDFLDFHIASHHWPAFNIADMAISVGALLLLVSFYQRKKNASRFN</sequence>
<evidence type="ECO:0000256" key="6">
    <source>
        <dbReference type="ARBA" id="ARBA00022801"/>
    </source>
</evidence>
<dbReference type="AlphaFoldDB" id="A0A194AF71"/>
<accession>A0A194AF71</accession>
<evidence type="ECO:0000256" key="2">
    <source>
        <dbReference type="ARBA" id="ARBA00022475"/>
    </source>
</evidence>
<feature type="transmembrane region" description="Helical" evidence="9">
    <location>
        <begin position="94"/>
        <end position="111"/>
    </location>
</feature>
<dbReference type="InterPro" id="IPR001872">
    <property type="entry name" value="Peptidase_A8"/>
</dbReference>
<evidence type="ECO:0000256" key="1">
    <source>
        <dbReference type="ARBA" id="ARBA00006139"/>
    </source>
</evidence>
<comment type="similarity">
    <text evidence="1 9 11">Belongs to the peptidase A8 family.</text>
</comment>
<keyword evidence="5 9" id="KW-0064">Aspartyl protease</keyword>
<evidence type="ECO:0000256" key="7">
    <source>
        <dbReference type="ARBA" id="ARBA00022989"/>
    </source>
</evidence>
<dbReference type="OrthoDB" id="9810259at2"/>
<feature type="active site" evidence="9">
    <location>
        <position position="121"/>
    </location>
</feature>
<evidence type="ECO:0000256" key="10">
    <source>
        <dbReference type="RuleBase" id="RU000594"/>
    </source>
</evidence>
<dbReference type="Pfam" id="PF01252">
    <property type="entry name" value="Peptidase_A8"/>
    <property type="match status" value="1"/>
</dbReference>
<evidence type="ECO:0000256" key="8">
    <source>
        <dbReference type="ARBA" id="ARBA00023136"/>
    </source>
</evidence>
<dbReference type="GO" id="GO:0005886">
    <property type="term" value="C:plasma membrane"/>
    <property type="evidence" value="ECO:0007669"/>
    <property type="project" value="UniProtKB-SubCell"/>
</dbReference>
<comment type="function">
    <text evidence="9 10">This protein specifically catalyzes the removal of signal peptides from prolipoproteins.</text>
</comment>
<dbReference type="RefSeq" id="WP_069857351.1">
    <property type="nucleotide sequence ID" value="NZ_BDFE01000008.1"/>
</dbReference>
<dbReference type="STRING" id="1592317.DPF_0544"/>